<dbReference type="EMBL" id="WDAX01000042">
    <property type="protein sequence ID" value="KAB6570553.1"/>
    <property type="molecule type" value="Genomic_DNA"/>
</dbReference>
<dbReference type="Proteomes" id="UP000462922">
    <property type="component" value="Unassembled WGS sequence"/>
</dbReference>
<evidence type="ECO:0000313" key="2">
    <source>
        <dbReference type="EMBL" id="KAB6570553.1"/>
    </source>
</evidence>
<dbReference type="InterPro" id="IPR025217">
    <property type="entry name" value="DUF3944"/>
</dbReference>
<organism evidence="2 3">
    <name type="scientific">Phocaeicola vulgatus</name>
    <name type="common">Bacteroides vulgatus</name>
    <dbReference type="NCBI Taxonomy" id="821"/>
    <lineage>
        <taxon>Bacteria</taxon>
        <taxon>Pseudomonadati</taxon>
        <taxon>Bacteroidota</taxon>
        <taxon>Bacteroidia</taxon>
        <taxon>Bacteroidales</taxon>
        <taxon>Bacteroidaceae</taxon>
        <taxon>Phocaeicola</taxon>
    </lineage>
</organism>
<dbReference type="Pfam" id="PF13099">
    <property type="entry name" value="DUF3944"/>
    <property type="match status" value="1"/>
</dbReference>
<dbReference type="AlphaFoldDB" id="A0A7J5RRD4"/>
<feature type="domain" description="DUF3944" evidence="1">
    <location>
        <begin position="2"/>
        <end position="34"/>
    </location>
</feature>
<comment type="caution">
    <text evidence="2">The sequence shown here is derived from an EMBL/GenBank/DDBJ whole genome shotgun (WGS) entry which is preliminary data.</text>
</comment>
<reference evidence="2 3" key="1">
    <citation type="journal article" date="2019" name="Nat. Med.">
        <title>A library of human gut bacterial isolates paired with longitudinal multiomics data enables mechanistic microbiome research.</title>
        <authorList>
            <person name="Poyet M."/>
            <person name="Groussin M."/>
            <person name="Gibbons S.M."/>
            <person name="Avila-Pacheco J."/>
            <person name="Jiang X."/>
            <person name="Kearney S.M."/>
            <person name="Perrotta A.R."/>
            <person name="Berdy B."/>
            <person name="Zhao S."/>
            <person name="Lieberman T.D."/>
            <person name="Swanson P.K."/>
            <person name="Smith M."/>
            <person name="Roesemann S."/>
            <person name="Alexander J.E."/>
            <person name="Rich S.A."/>
            <person name="Livny J."/>
            <person name="Vlamakis H."/>
            <person name="Clish C."/>
            <person name="Bullock K."/>
            <person name="Deik A."/>
            <person name="Scott J."/>
            <person name="Pierce K.A."/>
            <person name="Xavier R.J."/>
            <person name="Alm E.J."/>
        </authorList>
    </citation>
    <scope>NUCLEOTIDE SEQUENCE [LARGE SCALE GENOMIC DNA]</scope>
    <source>
        <strain evidence="2 3">BIOML-A110</strain>
    </source>
</reference>
<sequence>MEDKDLLFLNDCSNDLLVLLADTLVYDEKGNERLTEELSSKSVYKNNYPNNMKVVIPSMVDELQRFGGNTILNIFRGHGVAYREILEQVAKRIGVNFNSCSTTELIEQYLLQHIFVMSIDKMTEDDVKHLSHTYTKEELKDMIIRLKPSSPLFVKLAGIIVLQLSKKFAQNAALGYLAKIAASRSFAVFAGPVAWALTAIWTVFDIAGPAYRVLVPCTITIAYMRQVSKFSDDELNKILG</sequence>
<protein>
    <submittedName>
        <fullName evidence="2">DUF3944 domain-containing protein</fullName>
    </submittedName>
</protein>
<gene>
    <name evidence="2" type="ORF">GAY76_16080</name>
</gene>
<accession>A0A7J5RRD4</accession>
<evidence type="ECO:0000313" key="3">
    <source>
        <dbReference type="Proteomes" id="UP000462922"/>
    </source>
</evidence>
<proteinExistence type="predicted"/>
<evidence type="ECO:0000259" key="1">
    <source>
        <dbReference type="Pfam" id="PF13099"/>
    </source>
</evidence>
<name>A0A7J5RRD4_PHOVU</name>